<accession>A0AAW4UGY7</accession>
<gene>
    <name evidence="2" type="ORF">LIZ56_13170</name>
</gene>
<evidence type="ECO:0000313" key="3">
    <source>
        <dbReference type="Proteomes" id="UP001197684"/>
    </source>
</evidence>
<keyword evidence="1" id="KW-0472">Membrane</keyword>
<name>A0AAW4UGY7_9FIRM</name>
<evidence type="ECO:0008006" key="4">
    <source>
        <dbReference type="Google" id="ProtNLM"/>
    </source>
</evidence>
<organism evidence="2 3">
    <name type="scientific">Agathobacter rectalis</name>
    <dbReference type="NCBI Taxonomy" id="39491"/>
    <lineage>
        <taxon>Bacteria</taxon>
        <taxon>Bacillati</taxon>
        <taxon>Bacillota</taxon>
        <taxon>Clostridia</taxon>
        <taxon>Lachnospirales</taxon>
        <taxon>Lachnospiraceae</taxon>
        <taxon>Agathobacter</taxon>
    </lineage>
</organism>
<evidence type="ECO:0000313" key="2">
    <source>
        <dbReference type="EMBL" id="MCB6939351.1"/>
    </source>
</evidence>
<keyword evidence="1" id="KW-0812">Transmembrane</keyword>
<proteinExistence type="predicted"/>
<dbReference type="RefSeq" id="WP_306778672.1">
    <property type="nucleotide sequence ID" value="NZ_JAJCJK010000025.1"/>
</dbReference>
<feature type="transmembrane region" description="Helical" evidence="1">
    <location>
        <begin position="12"/>
        <end position="34"/>
    </location>
</feature>
<dbReference type="AlphaFoldDB" id="A0AAW4UGY7"/>
<reference evidence="2" key="1">
    <citation type="submission" date="2021-10" db="EMBL/GenBank/DDBJ databases">
        <title>Collection of gut derived symbiotic bacterial strains cultured from healthy donors.</title>
        <authorList>
            <person name="Lin H."/>
            <person name="Littmann E."/>
            <person name="Kohout C."/>
            <person name="Pamer E.G."/>
        </authorList>
    </citation>
    <scope>NUCLEOTIDE SEQUENCE</scope>
    <source>
        <strain evidence="2">DFI.9.42</strain>
    </source>
</reference>
<keyword evidence="1" id="KW-1133">Transmembrane helix</keyword>
<dbReference type="EMBL" id="JAJCJK010000025">
    <property type="protein sequence ID" value="MCB6939351.1"/>
    <property type="molecule type" value="Genomic_DNA"/>
</dbReference>
<comment type="caution">
    <text evidence="2">The sequence shown here is derived from an EMBL/GenBank/DDBJ whole genome shotgun (WGS) entry which is preliminary data.</text>
</comment>
<protein>
    <recommendedName>
        <fullName evidence="4">Acyltransferase 3 domain-containing protein</fullName>
    </recommendedName>
</protein>
<sequence>MNTDLSKRNSNFELIRIIGMLFIVSSHLAVHGVINTADVVWKDGSAVNKLFSSGLMAGGG</sequence>
<dbReference type="Proteomes" id="UP001197684">
    <property type="component" value="Unassembled WGS sequence"/>
</dbReference>
<evidence type="ECO:0000256" key="1">
    <source>
        <dbReference type="SAM" id="Phobius"/>
    </source>
</evidence>